<accession>W9Y1R6</accession>
<dbReference type="EMBL" id="AMWN01000006">
    <property type="protein sequence ID" value="EXJ83580.1"/>
    <property type="molecule type" value="Genomic_DNA"/>
</dbReference>
<comment type="cofactor">
    <cofactor evidence="1 9 10">
        <name>Mg(2+)</name>
        <dbReference type="ChEBI" id="CHEBI:18420"/>
    </cofactor>
</comment>
<feature type="binding site" evidence="9">
    <location>
        <position position="72"/>
    </location>
    <ligand>
        <name>Mg(2+)</name>
        <dbReference type="ChEBI" id="CHEBI:18420"/>
        <label>1</label>
        <note>catalytic</note>
    </ligand>
</feature>
<evidence type="ECO:0000256" key="5">
    <source>
        <dbReference type="ARBA" id="ARBA00022801"/>
    </source>
</evidence>
<evidence type="ECO:0000256" key="1">
    <source>
        <dbReference type="ARBA" id="ARBA00001946"/>
    </source>
</evidence>
<dbReference type="InterPro" id="IPR000760">
    <property type="entry name" value="Inositol_monophosphatase-like"/>
</dbReference>
<dbReference type="CDD" id="cd01517">
    <property type="entry name" value="PAP_phosphatase"/>
    <property type="match status" value="1"/>
</dbReference>
<keyword evidence="12" id="KW-1185">Reference proteome</keyword>
<keyword evidence="5 10" id="KW-0378">Hydrolase</keyword>
<proteinExistence type="inferred from homology"/>
<evidence type="ECO:0000256" key="8">
    <source>
        <dbReference type="ARBA" id="ARBA00044484"/>
    </source>
</evidence>
<dbReference type="InterPro" id="IPR020583">
    <property type="entry name" value="Inositol_monoP_metal-BS"/>
</dbReference>
<dbReference type="PANTHER" id="PTHR43200">
    <property type="entry name" value="PHOSPHATASE"/>
    <property type="match status" value="1"/>
</dbReference>
<dbReference type="Gene3D" id="3.30.540.10">
    <property type="entry name" value="Fructose-1,6-Bisphosphatase, subunit A, domain 1"/>
    <property type="match status" value="1"/>
</dbReference>
<dbReference type="PANTHER" id="PTHR43200:SF2">
    <property type="entry name" value="3'(2'),5'-BISPHOSPHATE NUCLEOTIDASE"/>
    <property type="match status" value="1"/>
</dbReference>
<comment type="catalytic activity">
    <reaction evidence="7">
        <text>adenosine 3',5'-bisphosphate + H2O = AMP + phosphate</text>
        <dbReference type="Rhea" id="RHEA:10040"/>
        <dbReference type="ChEBI" id="CHEBI:15377"/>
        <dbReference type="ChEBI" id="CHEBI:43474"/>
        <dbReference type="ChEBI" id="CHEBI:58343"/>
        <dbReference type="ChEBI" id="CHEBI:456215"/>
        <dbReference type="EC" id="3.1.3.7"/>
    </reaction>
    <physiologicalReaction direction="left-to-right" evidence="7">
        <dbReference type="Rhea" id="RHEA:10041"/>
    </physiologicalReaction>
</comment>
<dbReference type="GO" id="GO:0000103">
    <property type="term" value="P:sulfate assimilation"/>
    <property type="evidence" value="ECO:0007669"/>
    <property type="project" value="TreeGrafter"/>
</dbReference>
<dbReference type="EC" id="3.1.3.7" evidence="3 10"/>
<dbReference type="GO" id="GO:0008441">
    <property type="term" value="F:3'(2'),5'-bisphosphate nucleotidase activity"/>
    <property type="evidence" value="ECO:0007669"/>
    <property type="project" value="UniProtKB-UniRule"/>
</dbReference>
<reference evidence="11 12" key="1">
    <citation type="submission" date="2013-03" db="EMBL/GenBank/DDBJ databases">
        <title>The Genome Sequence of Capronia coronata CBS 617.96.</title>
        <authorList>
            <consortium name="The Broad Institute Genomics Platform"/>
            <person name="Cuomo C."/>
            <person name="de Hoog S."/>
            <person name="Gorbushina A."/>
            <person name="Walker B."/>
            <person name="Young S.K."/>
            <person name="Zeng Q."/>
            <person name="Gargeya S."/>
            <person name="Fitzgerald M."/>
            <person name="Haas B."/>
            <person name="Abouelleil A."/>
            <person name="Allen A.W."/>
            <person name="Alvarado L."/>
            <person name="Arachchi H.M."/>
            <person name="Berlin A.M."/>
            <person name="Chapman S.B."/>
            <person name="Gainer-Dewar J."/>
            <person name="Goldberg J."/>
            <person name="Griggs A."/>
            <person name="Gujja S."/>
            <person name="Hansen M."/>
            <person name="Howarth C."/>
            <person name="Imamovic A."/>
            <person name="Ireland A."/>
            <person name="Larimer J."/>
            <person name="McCowan C."/>
            <person name="Murphy C."/>
            <person name="Pearson M."/>
            <person name="Poon T.W."/>
            <person name="Priest M."/>
            <person name="Roberts A."/>
            <person name="Saif S."/>
            <person name="Shea T."/>
            <person name="Sisk P."/>
            <person name="Sykes S."/>
            <person name="Wortman J."/>
            <person name="Nusbaum C."/>
            <person name="Birren B."/>
        </authorList>
    </citation>
    <scope>NUCLEOTIDE SEQUENCE [LARGE SCALE GENOMIC DNA]</scope>
    <source>
        <strain evidence="11 12">CBS 617.96</strain>
    </source>
</reference>
<dbReference type="HOGENOM" id="CLU_033446_1_1_1"/>
<organism evidence="11 12">
    <name type="scientific">Capronia coronata CBS 617.96</name>
    <dbReference type="NCBI Taxonomy" id="1182541"/>
    <lineage>
        <taxon>Eukaryota</taxon>
        <taxon>Fungi</taxon>
        <taxon>Dikarya</taxon>
        <taxon>Ascomycota</taxon>
        <taxon>Pezizomycotina</taxon>
        <taxon>Eurotiomycetes</taxon>
        <taxon>Chaetothyriomycetidae</taxon>
        <taxon>Chaetothyriales</taxon>
        <taxon>Herpotrichiellaceae</taxon>
        <taxon>Capronia</taxon>
    </lineage>
</organism>
<keyword evidence="4 9" id="KW-0479">Metal-binding</keyword>
<dbReference type="InterPro" id="IPR051090">
    <property type="entry name" value="Inositol_monoP_superfamily"/>
</dbReference>
<dbReference type="NCBIfam" id="TIGR01330">
    <property type="entry name" value="bisphos_HAL2"/>
    <property type="match status" value="1"/>
</dbReference>
<gene>
    <name evidence="11" type="ORF">A1O1_07203</name>
</gene>
<dbReference type="OrthoDB" id="411145at2759"/>
<dbReference type="Pfam" id="PF00459">
    <property type="entry name" value="Inositol_P"/>
    <property type="match status" value="1"/>
</dbReference>
<dbReference type="AlphaFoldDB" id="W9Y1R6"/>
<evidence type="ECO:0000256" key="9">
    <source>
        <dbReference type="PIRSR" id="PIRSR600760-2"/>
    </source>
</evidence>
<dbReference type="PROSITE" id="PS00629">
    <property type="entry name" value="IMP_1"/>
    <property type="match status" value="1"/>
</dbReference>
<feature type="binding site" evidence="9">
    <location>
        <position position="136"/>
    </location>
    <ligand>
        <name>Mg(2+)</name>
        <dbReference type="ChEBI" id="CHEBI:18420"/>
        <label>1</label>
        <note>catalytic</note>
    </ligand>
</feature>
<dbReference type="RefSeq" id="XP_007726266.1">
    <property type="nucleotide sequence ID" value="XM_007728076.1"/>
</dbReference>
<keyword evidence="6 9" id="KW-0460">Magnesium</keyword>
<dbReference type="SUPFAM" id="SSF56655">
    <property type="entry name" value="Carbohydrate phosphatase"/>
    <property type="match status" value="1"/>
</dbReference>
<evidence type="ECO:0000256" key="10">
    <source>
        <dbReference type="RuleBase" id="RU368076"/>
    </source>
</evidence>
<comment type="caution">
    <text evidence="11">The sequence shown here is derived from an EMBL/GenBank/DDBJ whole genome shotgun (WGS) entry which is preliminary data.</text>
</comment>
<evidence type="ECO:0000256" key="6">
    <source>
        <dbReference type="ARBA" id="ARBA00022842"/>
    </source>
</evidence>
<dbReference type="Gene3D" id="3.40.190.80">
    <property type="match status" value="1"/>
</dbReference>
<dbReference type="GO" id="GO:0043647">
    <property type="term" value="P:inositol phosphate metabolic process"/>
    <property type="evidence" value="ECO:0007669"/>
    <property type="project" value="UniProtKB-UniRule"/>
</dbReference>
<evidence type="ECO:0000256" key="7">
    <source>
        <dbReference type="ARBA" id="ARBA00044479"/>
    </source>
</evidence>
<comment type="function">
    <text evidence="10">Converts adenosine 3'-phosphate 5'-phosphosulfate (PAPS) to adenosine 5'-phosphosulfate (APS) and 3'(2')-phosphoadenosine 5'-phosphate (PAP) to AMP.</text>
</comment>
<feature type="binding site" evidence="9">
    <location>
        <position position="296"/>
    </location>
    <ligand>
        <name>Mg(2+)</name>
        <dbReference type="ChEBI" id="CHEBI:18420"/>
        <label>1</label>
        <note>catalytic</note>
    </ligand>
</feature>
<feature type="binding site" evidence="9">
    <location>
        <position position="139"/>
    </location>
    <ligand>
        <name>Mg(2+)</name>
        <dbReference type="ChEBI" id="CHEBI:18420"/>
        <label>1</label>
        <note>catalytic</note>
    </ligand>
</feature>
<evidence type="ECO:0000313" key="12">
    <source>
        <dbReference type="Proteomes" id="UP000019484"/>
    </source>
</evidence>
<evidence type="ECO:0000313" key="11">
    <source>
        <dbReference type="EMBL" id="EXJ83580.1"/>
    </source>
</evidence>
<comment type="catalytic activity">
    <reaction evidence="8">
        <text>3'-phosphoadenylyl sulfate + H2O = adenosine 5'-phosphosulfate + phosphate</text>
        <dbReference type="Rhea" id="RHEA:77639"/>
        <dbReference type="ChEBI" id="CHEBI:15377"/>
        <dbReference type="ChEBI" id="CHEBI:43474"/>
        <dbReference type="ChEBI" id="CHEBI:58243"/>
        <dbReference type="ChEBI" id="CHEBI:58339"/>
        <dbReference type="EC" id="3.1.3.7"/>
    </reaction>
    <physiologicalReaction direction="left-to-right" evidence="8">
        <dbReference type="Rhea" id="RHEA:77640"/>
    </physiologicalReaction>
</comment>
<dbReference type="PRINTS" id="PR00377">
    <property type="entry name" value="IMPHPHTASES"/>
</dbReference>
<sequence length="360" mass="38227">MTADNPYSHELSIALLTVQRASLLTKRIVTALDKGAIDKSDASPVTIADFAAQALIISALHRNFPADGFIGEEDAEALRGNAALCDRVWELVSTTSLDDPPSEELPGKIGSKEEMLATIDLGAKAGSQSGRNWVLDPVDGTATFMRNQQYAVCLALVEGGKQKLGVLGCPNLLIGEGGEVREDLIDSKGLGRMLSAVVGQGAYIRPIARGRVETPQRLGRIAEVVDPAKIRWVDSVASDNITHQIHRAIAERLGSTTWPGTDIWSSQMKYIGLAVGAFDAMVRIPPDRSYRASVWDHAGGQLIYAEVGGVLSDTSGKPFDFGLGRNLESNLGLVAAPASIHPKLLEAVKEVLAATAGVGQ</sequence>
<dbReference type="Proteomes" id="UP000019484">
    <property type="component" value="Unassembled WGS sequence"/>
</dbReference>
<dbReference type="InterPro" id="IPR006239">
    <property type="entry name" value="DPNP"/>
</dbReference>
<dbReference type="GO" id="GO:0046872">
    <property type="term" value="F:metal ion binding"/>
    <property type="evidence" value="ECO:0007669"/>
    <property type="project" value="UniProtKB-UniRule"/>
</dbReference>
<name>W9Y1R6_9EURO</name>
<comment type="similarity">
    <text evidence="2 10">Belongs to the inositol monophosphatase superfamily.</text>
</comment>
<protein>
    <recommendedName>
        <fullName evidence="3 10">3'(2'),5'-bisphosphate nucleotidase</fullName>
        <ecNumber evidence="3 10">3.1.3.7</ecNumber>
    </recommendedName>
</protein>
<dbReference type="STRING" id="1182541.W9Y1R6"/>
<evidence type="ECO:0000256" key="4">
    <source>
        <dbReference type="ARBA" id="ARBA00022723"/>
    </source>
</evidence>
<evidence type="ECO:0000256" key="2">
    <source>
        <dbReference type="ARBA" id="ARBA00009759"/>
    </source>
</evidence>
<dbReference type="eggNOG" id="KOG1528">
    <property type="taxonomic scope" value="Eukaryota"/>
</dbReference>
<evidence type="ECO:0000256" key="3">
    <source>
        <dbReference type="ARBA" id="ARBA00012633"/>
    </source>
</evidence>
<dbReference type="GeneID" id="19162065"/>